<comment type="caution">
    <text evidence="5">The sequence shown here is derived from an EMBL/GenBank/DDBJ whole genome shotgun (WGS) entry which is preliminary data.</text>
</comment>
<evidence type="ECO:0000259" key="4">
    <source>
        <dbReference type="PROSITE" id="PS50106"/>
    </source>
</evidence>
<dbReference type="InterPro" id="IPR050614">
    <property type="entry name" value="Synaptic_Scaffolding_LAP-MAGUK"/>
</dbReference>
<feature type="region of interest" description="Disordered" evidence="3">
    <location>
        <begin position="77"/>
        <end position="132"/>
    </location>
</feature>
<dbReference type="PANTHER" id="PTHR23119">
    <property type="entry name" value="DISCS LARGE"/>
    <property type="match status" value="1"/>
</dbReference>
<evidence type="ECO:0000256" key="3">
    <source>
        <dbReference type="SAM" id="MobiDB-lite"/>
    </source>
</evidence>
<dbReference type="GO" id="GO:0019901">
    <property type="term" value="F:protein kinase binding"/>
    <property type="evidence" value="ECO:0007669"/>
    <property type="project" value="TreeGrafter"/>
</dbReference>
<dbReference type="Pfam" id="PF00595">
    <property type="entry name" value="PDZ"/>
    <property type="match status" value="1"/>
</dbReference>
<dbReference type="Gene3D" id="2.30.42.10">
    <property type="match status" value="1"/>
</dbReference>
<reference evidence="5 6" key="1">
    <citation type="submission" date="2017-03" db="EMBL/GenBank/DDBJ databases">
        <title>Genome Survey of Euroglyphus maynei.</title>
        <authorList>
            <person name="Arlian L.G."/>
            <person name="Morgan M.S."/>
            <person name="Rider S.D."/>
        </authorList>
    </citation>
    <scope>NUCLEOTIDE SEQUENCE [LARGE SCALE GENOMIC DNA]</scope>
    <source>
        <strain evidence="5">Arlian Lab</strain>
        <tissue evidence="5">Whole body</tissue>
    </source>
</reference>
<evidence type="ECO:0000313" key="6">
    <source>
        <dbReference type="Proteomes" id="UP000194236"/>
    </source>
</evidence>
<dbReference type="GO" id="GO:0099072">
    <property type="term" value="P:regulation of postsynaptic membrane neurotransmitter receptor levels"/>
    <property type="evidence" value="ECO:0007669"/>
    <property type="project" value="TreeGrafter"/>
</dbReference>
<dbReference type="GO" id="GO:0045197">
    <property type="term" value="P:establishment or maintenance of epithelial cell apical/basal polarity"/>
    <property type="evidence" value="ECO:0007669"/>
    <property type="project" value="TreeGrafter"/>
</dbReference>
<dbReference type="OrthoDB" id="6022242at2759"/>
<dbReference type="Proteomes" id="UP000194236">
    <property type="component" value="Unassembled WGS sequence"/>
</dbReference>
<dbReference type="PANTHER" id="PTHR23119:SF51">
    <property type="entry name" value="DISKS LARGE 1 TUMOR SUPPRESSOR PROTEIN"/>
    <property type="match status" value="1"/>
</dbReference>
<gene>
    <name evidence="5" type="ORF">BLA29_011547</name>
</gene>
<name>A0A1Y3AUQ0_EURMA</name>
<dbReference type="AlphaFoldDB" id="A0A1Y3AUQ0"/>
<evidence type="ECO:0000256" key="2">
    <source>
        <dbReference type="ARBA" id="ARBA00023136"/>
    </source>
</evidence>
<sequence length="132" mass="14661">MIIEGKRPDVGRGVFVSDIQDCSPAENAGLSVGDMILSVNQIDLIGADYETAANALKCADGLLTLVIAKPIKLMPFEHQQQQQQSTTTTTKTASSNIADQNHHSPDDHQTNKEKSNERYFEWKRKPKTDLHK</sequence>
<organism evidence="5 6">
    <name type="scientific">Euroglyphus maynei</name>
    <name type="common">Mayne's house dust mite</name>
    <dbReference type="NCBI Taxonomy" id="6958"/>
    <lineage>
        <taxon>Eukaryota</taxon>
        <taxon>Metazoa</taxon>
        <taxon>Ecdysozoa</taxon>
        <taxon>Arthropoda</taxon>
        <taxon>Chelicerata</taxon>
        <taxon>Arachnida</taxon>
        <taxon>Acari</taxon>
        <taxon>Acariformes</taxon>
        <taxon>Sarcoptiformes</taxon>
        <taxon>Astigmata</taxon>
        <taxon>Psoroptidia</taxon>
        <taxon>Analgoidea</taxon>
        <taxon>Pyroglyphidae</taxon>
        <taxon>Pyroglyphinae</taxon>
        <taxon>Euroglyphus</taxon>
    </lineage>
</organism>
<dbReference type="EMBL" id="MUJZ01060479">
    <property type="protein sequence ID" value="OTF71544.1"/>
    <property type="molecule type" value="Genomic_DNA"/>
</dbReference>
<comment type="subcellular location">
    <subcellularLocation>
        <location evidence="1">Membrane</location>
    </subcellularLocation>
</comment>
<accession>A0A1Y3AUQ0</accession>
<dbReference type="GO" id="GO:0043005">
    <property type="term" value="C:neuron projection"/>
    <property type="evidence" value="ECO:0007669"/>
    <property type="project" value="TreeGrafter"/>
</dbReference>
<keyword evidence="2" id="KW-0472">Membrane</keyword>
<dbReference type="InterPro" id="IPR036034">
    <property type="entry name" value="PDZ_sf"/>
</dbReference>
<dbReference type="GO" id="GO:0016323">
    <property type="term" value="C:basolateral plasma membrane"/>
    <property type="evidence" value="ECO:0007669"/>
    <property type="project" value="TreeGrafter"/>
</dbReference>
<dbReference type="PROSITE" id="PS50106">
    <property type="entry name" value="PDZ"/>
    <property type="match status" value="1"/>
</dbReference>
<dbReference type="GO" id="GO:0098609">
    <property type="term" value="P:cell-cell adhesion"/>
    <property type="evidence" value="ECO:0007669"/>
    <property type="project" value="TreeGrafter"/>
</dbReference>
<evidence type="ECO:0000313" key="5">
    <source>
        <dbReference type="EMBL" id="OTF71544.1"/>
    </source>
</evidence>
<feature type="compositionally biased region" description="Low complexity" evidence="3">
    <location>
        <begin position="79"/>
        <end position="92"/>
    </location>
</feature>
<feature type="domain" description="PDZ" evidence="4">
    <location>
        <begin position="1"/>
        <end position="71"/>
    </location>
</feature>
<dbReference type="GO" id="GO:0031594">
    <property type="term" value="C:neuromuscular junction"/>
    <property type="evidence" value="ECO:0007669"/>
    <property type="project" value="TreeGrafter"/>
</dbReference>
<dbReference type="SMART" id="SM00228">
    <property type="entry name" value="PDZ"/>
    <property type="match status" value="1"/>
</dbReference>
<dbReference type="GO" id="GO:0043113">
    <property type="term" value="P:receptor clustering"/>
    <property type="evidence" value="ECO:0007669"/>
    <property type="project" value="TreeGrafter"/>
</dbReference>
<dbReference type="GO" id="GO:0007268">
    <property type="term" value="P:chemical synaptic transmission"/>
    <property type="evidence" value="ECO:0007669"/>
    <property type="project" value="TreeGrafter"/>
</dbReference>
<dbReference type="InterPro" id="IPR001478">
    <property type="entry name" value="PDZ"/>
</dbReference>
<dbReference type="GO" id="GO:0097120">
    <property type="term" value="P:receptor localization to synapse"/>
    <property type="evidence" value="ECO:0007669"/>
    <property type="project" value="TreeGrafter"/>
</dbReference>
<evidence type="ECO:0000256" key="1">
    <source>
        <dbReference type="ARBA" id="ARBA00004370"/>
    </source>
</evidence>
<proteinExistence type="predicted"/>
<keyword evidence="6" id="KW-1185">Reference proteome</keyword>
<dbReference type="GO" id="GO:0098839">
    <property type="term" value="C:postsynaptic density membrane"/>
    <property type="evidence" value="ECO:0007669"/>
    <property type="project" value="TreeGrafter"/>
</dbReference>
<feature type="compositionally biased region" description="Basic and acidic residues" evidence="3">
    <location>
        <begin position="100"/>
        <end position="132"/>
    </location>
</feature>
<dbReference type="SUPFAM" id="SSF50156">
    <property type="entry name" value="PDZ domain-like"/>
    <property type="match status" value="1"/>
</dbReference>
<protein>
    <submittedName>
        <fullName evidence="5">Multiple PDZ domain protein-like protein</fullName>
    </submittedName>
</protein>